<proteinExistence type="predicted"/>
<comment type="caution">
    <text evidence="2">The sequence shown here is derived from an EMBL/GenBank/DDBJ whole genome shotgun (WGS) entry which is preliminary data.</text>
</comment>
<accession>A0ABU1M9Z7</accession>
<keyword evidence="1" id="KW-1133">Transmembrane helix</keyword>
<reference evidence="2 3" key="1">
    <citation type="submission" date="2023-07" db="EMBL/GenBank/DDBJ databases">
        <title>Sorghum-associated microbial communities from plants grown in Nebraska, USA.</title>
        <authorList>
            <person name="Schachtman D."/>
        </authorList>
    </citation>
    <scope>NUCLEOTIDE SEQUENCE [LARGE SCALE GENOMIC DNA]</scope>
    <source>
        <strain evidence="2 3">DS1730</strain>
    </source>
</reference>
<feature type="transmembrane region" description="Helical" evidence="1">
    <location>
        <begin position="59"/>
        <end position="79"/>
    </location>
</feature>
<evidence type="ECO:0000256" key="1">
    <source>
        <dbReference type="SAM" id="Phobius"/>
    </source>
</evidence>
<name>A0ABU1M9Z7_9HYPH</name>
<feature type="transmembrane region" description="Helical" evidence="1">
    <location>
        <begin position="21"/>
        <end position="47"/>
    </location>
</feature>
<sequence length="168" mass="18529">MFQVKQAQQGMNYMNPVWKKWIISLVFGVIIARFGSSLLVPAVFSQFGGAGSDSGNVDAIIVISLLVQLLIIAVVTTFLSRLSDTRQRIGWGCFILGIVVLGGLLATLFVSDISIFDIMQSGTEVRNDEMTAFIFWLMVLVLPFAVGGLVLTILGWFLISRNRQKKII</sequence>
<gene>
    <name evidence="2" type="ORF">J2782_002586</name>
</gene>
<keyword evidence="1" id="KW-0472">Membrane</keyword>
<feature type="transmembrane region" description="Helical" evidence="1">
    <location>
        <begin position="91"/>
        <end position="113"/>
    </location>
</feature>
<feature type="transmembrane region" description="Helical" evidence="1">
    <location>
        <begin position="133"/>
        <end position="159"/>
    </location>
</feature>
<dbReference type="EMBL" id="JAVDQT010000003">
    <property type="protein sequence ID" value="MDR6432844.1"/>
    <property type="molecule type" value="Genomic_DNA"/>
</dbReference>
<evidence type="ECO:0000313" key="3">
    <source>
        <dbReference type="Proteomes" id="UP001184614"/>
    </source>
</evidence>
<keyword evidence="3" id="KW-1185">Reference proteome</keyword>
<dbReference type="RefSeq" id="WP_310013094.1">
    <property type="nucleotide sequence ID" value="NZ_JAVDQT010000003.1"/>
</dbReference>
<protein>
    <submittedName>
        <fullName evidence="2">Magnesium-transporting ATPase (P-type)</fullName>
    </submittedName>
</protein>
<organism evidence="2 3">
    <name type="scientific">Brucella pseudogrignonensis</name>
    <dbReference type="NCBI Taxonomy" id="419475"/>
    <lineage>
        <taxon>Bacteria</taxon>
        <taxon>Pseudomonadati</taxon>
        <taxon>Pseudomonadota</taxon>
        <taxon>Alphaproteobacteria</taxon>
        <taxon>Hyphomicrobiales</taxon>
        <taxon>Brucellaceae</taxon>
        <taxon>Brucella/Ochrobactrum group</taxon>
        <taxon>Brucella</taxon>
    </lineage>
</organism>
<keyword evidence="1" id="KW-0812">Transmembrane</keyword>
<evidence type="ECO:0000313" key="2">
    <source>
        <dbReference type="EMBL" id="MDR6432844.1"/>
    </source>
</evidence>
<dbReference type="Proteomes" id="UP001184614">
    <property type="component" value="Unassembled WGS sequence"/>
</dbReference>